<accession>A0A927BSU9</accession>
<dbReference type="InterPro" id="IPR050270">
    <property type="entry name" value="DegV_domain_contain"/>
</dbReference>
<proteinExistence type="predicted"/>
<dbReference type="AlphaFoldDB" id="A0A927BSU9"/>
<dbReference type="InterPro" id="IPR043168">
    <property type="entry name" value="DegV_C"/>
</dbReference>
<keyword evidence="1" id="KW-0446">Lipid-binding</keyword>
<dbReference type="Gene3D" id="3.40.50.10170">
    <property type="match status" value="1"/>
</dbReference>
<keyword evidence="3" id="KW-1185">Reference proteome</keyword>
<dbReference type="Pfam" id="PF02645">
    <property type="entry name" value="DegV"/>
    <property type="match status" value="1"/>
</dbReference>
<name>A0A927BSU9_9BACL</name>
<dbReference type="GO" id="GO:0008289">
    <property type="term" value="F:lipid binding"/>
    <property type="evidence" value="ECO:0007669"/>
    <property type="project" value="UniProtKB-KW"/>
</dbReference>
<evidence type="ECO:0000313" key="2">
    <source>
        <dbReference type="EMBL" id="MBD2846147.1"/>
    </source>
</evidence>
<evidence type="ECO:0000313" key="3">
    <source>
        <dbReference type="Proteomes" id="UP000621560"/>
    </source>
</evidence>
<dbReference type="Proteomes" id="UP000621560">
    <property type="component" value="Unassembled WGS sequence"/>
</dbReference>
<dbReference type="Gene3D" id="3.30.1180.10">
    <property type="match status" value="1"/>
</dbReference>
<comment type="caution">
    <text evidence="2">The sequence shown here is derived from an EMBL/GenBank/DDBJ whole genome shotgun (WGS) entry which is preliminary data.</text>
</comment>
<dbReference type="InterPro" id="IPR003797">
    <property type="entry name" value="DegV"/>
</dbReference>
<dbReference type="EMBL" id="JACXIZ010000021">
    <property type="protein sequence ID" value="MBD2846147.1"/>
    <property type="molecule type" value="Genomic_DNA"/>
</dbReference>
<protein>
    <submittedName>
        <fullName evidence="2">DegV family protein</fullName>
    </submittedName>
</protein>
<organism evidence="2 3">
    <name type="scientific">Paenibacillus sabuli</name>
    <dbReference type="NCBI Taxonomy" id="2772509"/>
    <lineage>
        <taxon>Bacteria</taxon>
        <taxon>Bacillati</taxon>
        <taxon>Bacillota</taxon>
        <taxon>Bacilli</taxon>
        <taxon>Bacillales</taxon>
        <taxon>Paenibacillaceae</taxon>
        <taxon>Paenibacillus</taxon>
    </lineage>
</organism>
<reference evidence="2" key="1">
    <citation type="submission" date="2020-09" db="EMBL/GenBank/DDBJ databases">
        <title>A novel bacterium of genus Paenibacillus, isolated from South China Sea.</title>
        <authorList>
            <person name="Huang H."/>
            <person name="Mo K."/>
            <person name="Hu Y."/>
        </authorList>
    </citation>
    <scope>NUCLEOTIDE SEQUENCE</scope>
    <source>
        <strain evidence="2">IB182496</strain>
    </source>
</reference>
<sequence>MDQRVTIVTDSTADIPRELRERLQIEMVPLKVHFGNEVFLDGVTIEPDAFYTRLAASSALPTTSQPSPAEFVEAYERILRERPGTAIVSYHLSSAFSGTYQSAVLAQSLMEQDADLTIVDTKSASYGFGQLVVLAAEMAQAGSTREQIIAATEQLHEQQRLYFLVDTLEYLQKGGRIGKASALLGTILNIKPILTIDGEGVVAPVDKVRGTKKAMQRIVDLLRRDFAAEEPVRAVYAYSQSRGAATQLDALIGSHFNVQETIYTELGAVIGTHVGPGTAAIFMSRM</sequence>
<dbReference type="SUPFAM" id="SSF82549">
    <property type="entry name" value="DAK1/DegV-like"/>
    <property type="match status" value="1"/>
</dbReference>
<evidence type="ECO:0000256" key="1">
    <source>
        <dbReference type="ARBA" id="ARBA00023121"/>
    </source>
</evidence>
<dbReference type="RefSeq" id="WP_190918323.1">
    <property type="nucleotide sequence ID" value="NZ_JACXIZ010000021.1"/>
</dbReference>
<dbReference type="PANTHER" id="PTHR33434:SF2">
    <property type="entry name" value="FATTY ACID-BINDING PROTEIN TM_1468"/>
    <property type="match status" value="1"/>
</dbReference>
<dbReference type="NCBIfam" id="TIGR00762">
    <property type="entry name" value="DegV"/>
    <property type="match status" value="1"/>
</dbReference>
<dbReference type="PROSITE" id="PS51482">
    <property type="entry name" value="DEGV"/>
    <property type="match status" value="1"/>
</dbReference>
<dbReference type="PANTHER" id="PTHR33434">
    <property type="entry name" value="DEGV DOMAIN-CONTAINING PROTEIN DR_1986-RELATED"/>
    <property type="match status" value="1"/>
</dbReference>
<gene>
    <name evidence="2" type="ORF">IDH44_13155</name>
</gene>